<accession>A0A8H2WXF1</accession>
<dbReference type="Pfam" id="PF09090">
    <property type="entry name" value="MIF4G_like_2"/>
    <property type="match status" value="1"/>
</dbReference>
<evidence type="ECO:0000259" key="3">
    <source>
        <dbReference type="Pfam" id="PF09090"/>
    </source>
</evidence>
<protein>
    <recommendedName>
        <fullName evidence="6">Nuclear cap-binding protein subunit 1</fullName>
    </recommendedName>
</protein>
<dbReference type="AlphaFoldDB" id="A0A8H2WXF1"/>
<sequence>MSYGGGYGGPRHGGGRGRRGGGGGSGGGGPRHHHPPPERPEVKIKRAIIKFGDSDDPTPVDELSKAAEYLRDKLPADAAAVAQGFKIGICEEPHKIPYYATLLAIVSSGTLQEDSSAPGAANLTRPVLEDLFKAFQSSLDALSWRDIRFFTLFFAHLTNLGMINTASVIALLQSYAAVLDEPGVSQIRATNASRCIGEGLIRAGSSLNSSHSSAVTDLVTAIRTYHDSISDATRALYHPLPSLTLSSTPAQSGKAHELLGSLILSLDSLAQDNWALPICIPQPETESSVIPQILRLAPEDRMDVPSVLVPPEVEGEEKVGAEETGVEWWIRMYDDELTPSPTTPLGYTLRTLFIDMINIYEVNRKEGARILMEVHRWLSLGTFRPDGDREATGIILQNCLIEAVLSQLFHLPRSTLKLVYHAALINELCKLSPQTVGPAVGKSFRKMYSLLSNPEPVEDGAAGLDTRLANLFAEWFALHMSNFGFAWVWKEWVPDLELPEYHPKRGLMRRVVDYETRLAYYDRIVKTLPGPMVEPEAGVVPGQAPGPVYSYENPDHPHYEVAADLFTMVKDRVKADEVTAYCLKLPRSVPVQHMVMQSLLHVGSRSFSHFLNAVERYLPLLRGEAGSDVSANKNKEKARIILCAAGEYWERNQQMVGVVFDKLMQYQIIEPSDVIEYAFELGVKEGATPGLICERWLLVEAALNKANGRVVSAKRKVVTLNKQEEDRRARAIANAGGIGMDVDVDAQPGMFRKHDSFTLTNILHIIPAEPEMPASQSLVSAQKALDTLTKDQKKAFQSAITGFVNILTNAGVPALAPAGTWGRAEWNAWETWCWYRQFCRAYVPQLRMFTDALEIDRAGEVGGLMAKTWDTALGWES</sequence>
<dbReference type="GO" id="GO:0000184">
    <property type="term" value="P:nuclear-transcribed mRNA catabolic process, nonsense-mediated decay"/>
    <property type="evidence" value="ECO:0007669"/>
    <property type="project" value="TreeGrafter"/>
</dbReference>
<evidence type="ECO:0000313" key="4">
    <source>
        <dbReference type="EMBL" id="CAE6412202.1"/>
    </source>
</evidence>
<evidence type="ECO:0000313" key="5">
    <source>
        <dbReference type="Proteomes" id="UP000663846"/>
    </source>
</evidence>
<organism evidence="4 5">
    <name type="scientific">Rhizoctonia solani</name>
    <dbReference type="NCBI Taxonomy" id="456999"/>
    <lineage>
        <taxon>Eukaryota</taxon>
        <taxon>Fungi</taxon>
        <taxon>Dikarya</taxon>
        <taxon>Basidiomycota</taxon>
        <taxon>Agaricomycotina</taxon>
        <taxon>Agaricomycetes</taxon>
        <taxon>Cantharellales</taxon>
        <taxon>Ceratobasidiaceae</taxon>
        <taxon>Rhizoctonia</taxon>
    </lineage>
</organism>
<reference evidence="4" key="1">
    <citation type="submission" date="2021-01" db="EMBL/GenBank/DDBJ databases">
        <authorList>
            <person name="Kaushik A."/>
        </authorList>
    </citation>
    <scope>NUCLEOTIDE SEQUENCE</scope>
    <source>
        <strain evidence="4">AG1-1C</strain>
    </source>
</reference>
<feature type="region of interest" description="Disordered" evidence="1">
    <location>
        <begin position="1"/>
        <end position="42"/>
    </location>
</feature>
<feature type="domain" description="MIF4G-like type 1" evidence="2">
    <location>
        <begin position="339"/>
        <end position="529"/>
    </location>
</feature>
<proteinExistence type="predicted"/>
<dbReference type="PANTHER" id="PTHR12412">
    <property type="entry name" value="CAP BINDING PROTEIN"/>
    <property type="match status" value="1"/>
</dbReference>
<dbReference type="InterPro" id="IPR015172">
    <property type="entry name" value="MIF4G-like_typ-1"/>
</dbReference>
<evidence type="ECO:0008006" key="6">
    <source>
        <dbReference type="Google" id="ProtNLM"/>
    </source>
</evidence>
<dbReference type="GO" id="GO:0000339">
    <property type="term" value="F:RNA cap binding"/>
    <property type="evidence" value="ECO:0007669"/>
    <property type="project" value="InterPro"/>
</dbReference>
<dbReference type="GO" id="GO:0005634">
    <property type="term" value="C:nucleus"/>
    <property type="evidence" value="ECO:0007669"/>
    <property type="project" value="TreeGrafter"/>
</dbReference>
<name>A0A8H2WXF1_9AGAM</name>
<dbReference type="PANTHER" id="PTHR12412:SF2">
    <property type="entry name" value="NUCLEAR CAP-BINDING PROTEIN SUBUNIT 1"/>
    <property type="match status" value="1"/>
</dbReference>
<evidence type="ECO:0000256" key="1">
    <source>
        <dbReference type="SAM" id="MobiDB-lite"/>
    </source>
</evidence>
<dbReference type="EMBL" id="CAJMWS010000313">
    <property type="protein sequence ID" value="CAE6412202.1"/>
    <property type="molecule type" value="Genomic_DNA"/>
</dbReference>
<dbReference type="InterPro" id="IPR015174">
    <property type="entry name" value="MIF4G-like_typ-2"/>
</dbReference>
<comment type="caution">
    <text evidence="4">The sequence shown here is derived from an EMBL/GenBank/DDBJ whole genome shotgun (WGS) entry which is preliminary data.</text>
</comment>
<dbReference type="GO" id="GO:0003729">
    <property type="term" value="F:mRNA binding"/>
    <property type="evidence" value="ECO:0007669"/>
    <property type="project" value="TreeGrafter"/>
</dbReference>
<feature type="compositionally biased region" description="Gly residues" evidence="1">
    <location>
        <begin position="1"/>
        <end position="12"/>
    </location>
</feature>
<dbReference type="GO" id="GO:0006406">
    <property type="term" value="P:mRNA export from nucleus"/>
    <property type="evidence" value="ECO:0007669"/>
    <property type="project" value="InterPro"/>
</dbReference>
<dbReference type="InterPro" id="IPR027159">
    <property type="entry name" value="CBP80"/>
</dbReference>
<evidence type="ECO:0000259" key="2">
    <source>
        <dbReference type="Pfam" id="PF09088"/>
    </source>
</evidence>
<feature type="compositionally biased region" description="Gly residues" evidence="1">
    <location>
        <begin position="20"/>
        <end position="29"/>
    </location>
</feature>
<dbReference type="Gene3D" id="1.25.40.180">
    <property type="match status" value="3"/>
</dbReference>
<dbReference type="SUPFAM" id="SSF48371">
    <property type="entry name" value="ARM repeat"/>
    <property type="match status" value="3"/>
</dbReference>
<feature type="domain" description="MIF4G-like type 2" evidence="3">
    <location>
        <begin position="549"/>
        <end position="846"/>
    </location>
</feature>
<dbReference type="InterPro" id="IPR016024">
    <property type="entry name" value="ARM-type_fold"/>
</dbReference>
<dbReference type="GO" id="GO:0005846">
    <property type="term" value="C:nuclear cap binding complex"/>
    <property type="evidence" value="ECO:0007669"/>
    <property type="project" value="InterPro"/>
</dbReference>
<dbReference type="Pfam" id="PF09088">
    <property type="entry name" value="MIF4G_like"/>
    <property type="match status" value="1"/>
</dbReference>
<dbReference type="Proteomes" id="UP000663846">
    <property type="component" value="Unassembled WGS sequence"/>
</dbReference>
<gene>
    <name evidence="4" type="ORF">RDB_LOCUS69877</name>
</gene>